<dbReference type="Proteomes" id="UP001285263">
    <property type="component" value="Unassembled WGS sequence"/>
</dbReference>
<protein>
    <recommendedName>
        <fullName evidence="3">DUF2158 domain-containing protein</fullName>
    </recommendedName>
</protein>
<dbReference type="EMBL" id="JAXCLA010000008">
    <property type="protein sequence ID" value="MDY0747697.1"/>
    <property type="molecule type" value="Genomic_DNA"/>
</dbReference>
<organism evidence="1 2">
    <name type="scientific">Roseateles agri</name>
    <dbReference type="NCBI Taxonomy" id="3098619"/>
    <lineage>
        <taxon>Bacteria</taxon>
        <taxon>Pseudomonadati</taxon>
        <taxon>Pseudomonadota</taxon>
        <taxon>Betaproteobacteria</taxon>
        <taxon>Burkholderiales</taxon>
        <taxon>Sphaerotilaceae</taxon>
        <taxon>Roseateles</taxon>
    </lineage>
</organism>
<accession>A0ABU5DN06</accession>
<keyword evidence="2" id="KW-1185">Reference proteome</keyword>
<reference evidence="1 2" key="1">
    <citation type="submission" date="2023-11" db="EMBL/GenBank/DDBJ databases">
        <title>Paucibacter sp. nov., isolated from fresh soil in Korea.</title>
        <authorList>
            <person name="Le N.T.T."/>
        </authorList>
    </citation>
    <scope>NUCLEOTIDE SEQUENCE [LARGE SCALE GENOMIC DNA]</scope>
    <source>
        <strain evidence="1 2">R3-3</strain>
    </source>
</reference>
<dbReference type="RefSeq" id="WP_320425652.1">
    <property type="nucleotide sequence ID" value="NZ_JAXCLA010000008.1"/>
</dbReference>
<comment type="caution">
    <text evidence="1">The sequence shown here is derived from an EMBL/GenBank/DDBJ whole genome shotgun (WGS) entry which is preliminary data.</text>
</comment>
<sequence length="50" mass="5530">MKVDSIQQGDDGPVAVCVWYDSNGEYLQRVFPLERLEEVHPGTESPPIAG</sequence>
<evidence type="ECO:0000313" key="1">
    <source>
        <dbReference type="EMBL" id="MDY0747697.1"/>
    </source>
</evidence>
<name>A0ABU5DN06_9BURK</name>
<proteinExistence type="predicted"/>
<gene>
    <name evidence="1" type="ORF">SNE35_24555</name>
</gene>
<evidence type="ECO:0000313" key="2">
    <source>
        <dbReference type="Proteomes" id="UP001285263"/>
    </source>
</evidence>
<evidence type="ECO:0008006" key="3">
    <source>
        <dbReference type="Google" id="ProtNLM"/>
    </source>
</evidence>